<dbReference type="RefSeq" id="WP_202995221.1">
    <property type="nucleotide sequence ID" value="NZ_JAENHO010000009.1"/>
</dbReference>
<evidence type="ECO:0000313" key="2">
    <source>
        <dbReference type="EMBL" id="MBL7258550.1"/>
    </source>
</evidence>
<dbReference type="SUPFAM" id="SSF53474">
    <property type="entry name" value="alpha/beta-Hydrolases"/>
    <property type="match status" value="1"/>
</dbReference>
<dbReference type="Pfam" id="PF12697">
    <property type="entry name" value="Abhydrolase_6"/>
    <property type="match status" value="1"/>
</dbReference>
<feature type="domain" description="AB hydrolase-1" evidence="1">
    <location>
        <begin position="3"/>
        <end position="212"/>
    </location>
</feature>
<accession>A0ABS1VVS4</accession>
<name>A0ABS1VVS4_9ACTN</name>
<reference evidence="2 3" key="1">
    <citation type="submission" date="2021-01" db="EMBL/GenBank/DDBJ databases">
        <title>Actinoplanes sp. nov. LDG1-01 isolated from lichen.</title>
        <authorList>
            <person name="Saeng-In P."/>
            <person name="Phongsopitanun W."/>
            <person name="Kanchanasin P."/>
            <person name="Yuki M."/>
            <person name="Kudo T."/>
            <person name="Ohkuma M."/>
            <person name="Tanasupawat S."/>
        </authorList>
    </citation>
    <scope>NUCLEOTIDE SEQUENCE [LARGE SCALE GENOMIC DNA]</scope>
    <source>
        <strain evidence="2 3">LDG1-01</strain>
    </source>
</reference>
<dbReference type="GO" id="GO:0016787">
    <property type="term" value="F:hydrolase activity"/>
    <property type="evidence" value="ECO:0007669"/>
    <property type="project" value="UniProtKB-KW"/>
</dbReference>
<sequence>MTLVLLHPLGVDHRFWDPVRPYFQPSVVTPDLSGATIEEMAAAVSLPGPVDLCGVSLGGLVAQVIAARHPSLVRRLILADTVAVYPPAMREMWRSRAALVRAEGLTPILAPTEKLWFTEAAQPSDVSRIRALLLSGDPDVYARTCEALAAADTTALVPEIKAPTLLLCGKHDAPPFHQAVDYFTATLPDPTVTWLPGAHATAYEHPAPFADAVAAFLC</sequence>
<dbReference type="InterPro" id="IPR029058">
    <property type="entry name" value="AB_hydrolase_fold"/>
</dbReference>
<evidence type="ECO:0000313" key="3">
    <source>
        <dbReference type="Proteomes" id="UP000598996"/>
    </source>
</evidence>
<dbReference type="InterPro" id="IPR050266">
    <property type="entry name" value="AB_hydrolase_sf"/>
</dbReference>
<dbReference type="EMBL" id="JAENHO010000009">
    <property type="protein sequence ID" value="MBL7258550.1"/>
    <property type="molecule type" value="Genomic_DNA"/>
</dbReference>
<dbReference type="Gene3D" id="3.40.50.1820">
    <property type="entry name" value="alpha/beta hydrolase"/>
    <property type="match status" value="1"/>
</dbReference>
<proteinExistence type="predicted"/>
<dbReference type="PANTHER" id="PTHR43798">
    <property type="entry name" value="MONOACYLGLYCEROL LIPASE"/>
    <property type="match status" value="1"/>
</dbReference>
<keyword evidence="2" id="KW-0378">Hydrolase</keyword>
<protein>
    <submittedName>
        <fullName evidence="2">Alpha/beta hydrolase</fullName>
    </submittedName>
</protein>
<organism evidence="2 3">
    <name type="scientific">Paractinoplanes lichenicola</name>
    <dbReference type="NCBI Taxonomy" id="2802976"/>
    <lineage>
        <taxon>Bacteria</taxon>
        <taxon>Bacillati</taxon>
        <taxon>Actinomycetota</taxon>
        <taxon>Actinomycetes</taxon>
        <taxon>Micromonosporales</taxon>
        <taxon>Micromonosporaceae</taxon>
        <taxon>Paractinoplanes</taxon>
    </lineage>
</organism>
<dbReference type="Proteomes" id="UP000598996">
    <property type="component" value="Unassembled WGS sequence"/>
</dbReference>
<evidence type="ECO:0000259" key="1">
    <source>
        <dbReference type="Pfam" id="PF12697"/>
    </source>
</evidence>
<comment type="caution">
    <text evidence="2">The sequence shown here is derived from an EMBL/GenBank/DDBJ whole genome shotgun (WGS) entry which is preliminary data.</text>
</comment>
<gene>
    <name evidence="2" type="ORF">JKJ07_29985</name>
</gene>
<dbReference type="InterPro" id="IPR000073">
    <property type="entry name" value="AB_hydrolase_1"/>
</dbReference>
<keyword evidence="3" id="KW-1185">Reference proteome</keyword>